<reference evidence="1 2" key="1">
    <citation type="submission" date="2021-06" db="EMBL/GenBank/DDBJ databases">
        <title>Caerostris extrusa draft genome.</title>
        <authorList>
            <person name="Kono N."/>
            <person name="Arakawa K."/>
        </authorList>
    </citation>
    <scope>NUCLEOTIDE SEQUENCE [LARGE SCALE GENOMIC DNA]</scope>
</reference>
<evidence type="ECO:0000313" key="2">
    <source>
        <dbReference type="Proteomes" id="UP001054945"/>
    </source>
</evidence>
<gene>
    <name evidence="1" type="ORF">CEXT_359581</name>
</gene>
<dbReference type="EMBL" id="BPLR01006850">
    <property type="protein sequence ID" value="GIY12785.1"/>
    <property type="molecule type" value="Genomic_DNA"/>
</dbReference>
<sequence>MSAEITKNGFSARAVIDEVLPINNSLPQEQALTYFSLKEYCCDVPEYFSLFISSSSSLHFPRRYSVKGRGNILLARKWNHIFRLI</sequence>
<dbReference type="AlphaFoldDB" id="A0AAV4QXD6"/>
<proteinExistence type="predicted"/>
<evidence type="ECO:0000313" key="1">
    <source>
        <dbReference type="EMBL" id="GIY12785.1"/>
    </source>
</evidence>
<name>A0AAV4QXD6_CAEEX</name>
<comment type="caution">
    <text evidence="1">The sequence shown here is derived from an EMBL/GenBank/DDBJ whole genome shotgun (WGS) entry which is preliminary data.</text>
</comment>
<keyword evidence="2" id="KW-1185">Reference proteome</keyword>
<protein>
    <submittedName>
        <fullName evidence="1">Uncharacterized protein</fullName>
    </submittedName>
</protein>
<accession>A0AAV4QXD6</accession>
<dbReference type="Proteomes" id="UP001054945">
    <property type="component" value="Unassembled WGS sequence"/>
</dbReference>
<organism evidence="1 2">
    <name type="scientific">Caerostris extrusa</name>
    <name type="common">Bark spider</name>
    <name type="synonym">Caerostris bankana</name>
    <dbReference type="NCBI Taxonomy" id="172846"/>
    <lineage>
        <taxon>Eukaryota</taxon>
        <taxon>Metazoa</taxon>
        <taxon>Ecdysozoa</taxon>
        <taxon>Arthropoda</taxon>
        <taxon>Chelicerata</taxon>
        <taxon>Arachnida</taxon>
        <taxon>Araneae</taxon>
        <taxon>Araneomorphae</taxon>
        <taxon>Entelegynae</taxon>
        <taxon>Araneoidea</taxon>
        <taxon>Araneidae</taxon>
        <taxon>Caerostris</taxon>
    </lineage>
</organism>